<comment type="caution">
    <text evidence="2">The sequence shown here is derived from an EMBL/GenBank/DDBJ whole genome shotgun (WGS) entry which is preliminary data.</text>
</comment>
<dbReference type="PANTHER" id="PTHR22916:SF67">
    <property type="entry name" value="COLANIC ACID BIOSYNTHESIS GLYCOSYL TRANSFERASE WCAE-RELATED"/>
    <property type="match status" value="1"/>
</dbReference>
<organism evidence="2 3">
    <name type="scientific">Chitinophaga barathri</name>
    <dbReference type="NCBI Taxonomy" id="1647451"/>
    <lineage>
        <taxon>Bacteria</taxon>
        <taxon>Pseudomonadati</taxon>
        <taxon>Bacteroidota</taxon>
        <taxon>Chitinophagia</taxon>
        <taxon>Chitinophagales</taxon>
        <taxon>Chitinophagaceae</taxon>
        <taxon>Chitinophaga</taxon>
    </lineage>
</organism>
<dbReference type="SUPFAM" id="SSF53448">
    <property type="entry name" value="Nucleotide-diphospho-sugar transferases"/>
    <property type="match status" value="1"/>
</dbReference>
<dbReference type="InterPro" id="IPR001173">
    <property type="entry name" value="Glyco_trans_2-like"/>
</dbReference>
<dbReference type="Pfam" id="PF00535">
    <property type="entry name" value="Glycos_transf_2"/>
    <property type="match status" value="1"/>
</dbReference>
<dbReference type="GO" id="GO:0016758">
    <property type="term" value="F:hexosyltransferase activity"/>
    <property type="evidence" value="ECO:0007669"/>
    <property type="project" value="UniProtKB-ARBA"/>
</dbReference>
<dbReference type="InterPro" id="IPR029044">
    <property type="entry name" value="Nucleotide-diphossugar_trans"/>
</dbReference>
<accession>A0A3N4M9R7</accession>
<dbReference type="PANTHER" id="PTHR22916">
    <property type="entry name" value="GLYCOSYLTRANSFERASE"/>
    <property type="match status" value="1"/>
</dbReference>
<dbReference type="OrthoDB" id="9788101at2"/>
<dbReference type="RefSeq" id="WP_120517198.1">
    <property type="nucleotide sequence ID" value="NZ_QXZY01000008.1"/>
</dbReference>
<keyword evidence="2" id="KW-0808">Transferase</keyword>
<dbReference type="Proteomes" id="UP000279089">
    <property type="component" value="Unassembled WGS sequence"/>
</dbReference>
<proteinExistence type="predicted"/>
<evidence type="ECO:0000259" key="1">
    <source>
        <dbReference type="Pfam" id="PF00535"/>
    </source>
</evidence>
<gene>
    <name evidence="2" type="ORF">EG028_14355</name>
</gene>
<dbReference type="EMBL" id="RMBX01000007">
    <property type="protein sequence ID" value="RPD40484.1"/>
    <property type="molecule type" value="Genomic_DNA"/>
</dbReference>
<protein>
    <submittedName>
        <fullName evidence="2">Glycosyltransferase</fullName>
    </submittedName>
</protein>
<feature type="domain" description="Glycosyltransferase 2-like" evidence="1">
    <location>
        <begin position="7"/>
        <end position="163"/>
    </location>
</feature>
<dbReference type="CDD" id="cd06433">
    <property type="entry name" value="GT_2_WfgS_like"/>
    <property type="match status" value="1"/>
</dbReference>
<reference evidence="3" key="1">
    <citation type="submission" date="2018-11" db="EMBL/GenBank/DDBJ databases">
        <title>Chitinophaga lutea sp.nov., isolate from arsenic contaminated soil.</title>
        <authorList>
            <person name="Zong Y."/>
        </authorList>
    </citation>
    <scope>NUCLEOTIDE SEQUENCE [LARGE SCALE GENOMIC DNA]</scope>
    <source>
        <strain evidence="3">YLT18</strain>
    </source>
</reference>
<dbReference type="AlphaFoldDB" id="A0A3N4M9R7"/>
<keyword evidence="3" id="KW-1185">Reference proteome</keyword>
<evidence type="ECO:0000313" key="2">
    <source>
        <dbReference type="EMBL" id="RPD40484.1"/>
    </source>
</evidence>
<evidence type="ECO:0000313" key="3">
    <source>
        <dbReference type="Proteomes" id="UP000279089"/>
    </source>
</evidence>
<dbReference type="Gene3D" id="3.90.550.10">
    <property type="entry name" value="Spore Coat Polysaccharide Biosynthesis Protein SpsA, Chain A"/>
    <property type="match status" value="1"/>
</dbReference>
<name>A0A3N4M9R7_9BACT</name>
<sequence length="239" mass="27271">MSDHKISIVTVVYNGAKTLERTIRSVADQQYSNTEYIVIDGGSTDGTQDIIRNYSHVINYQTSENDKGIYDAMNKSLKIATGDWLLFLGADDYLLQDSISNFVERITDKDALYYGDVYMPGRHILYHGQSSASLLARRNISHQAIFYPRSIYSKKQYTLEYSICADYAYNLEAFRELGASKFIYIPVLVAIFNDRDGTSAKKTDARFDAVHSSLVRKNLGLLVYLQTILLKFSRFFKPK</sequence>